<sequence>MAPKNNLLSEILSSSPNFPSQLLFGLFLFIIARIAGASFPLSLFVGMMGGVSLGLITNANENNPDSTIVAPNDGIDAGLKYWLVFMLVCLFLGYSAPMSILFGGIAGVGGGWIISWWRSQDTLQTQLSREMPEENIEEPSERSAKRRKRKPSQRSRRASTTFNFRFWEK</sequence>
<keyword evidence="2" id="KW-1133">Transmembrane helix</keyword>
<organism evidence="3 4">
    <name type="scientific">Cuspidothrix issatschenkoi CHARLIE-1</name>
    <dbReference type="NCBI Taxonomy" id="2052836"/>
    <lineage>
        <taxon>Bacteria</taxon>
        <taxon>Bacillati</taxon>
        <taxon>Cyanobacteriota</taxon>
        <taxon>Cyanophyceae</taxon>
        <taxon>Nostocales</taxon>
        <taxon>Aphanizomenonaceae</taxon>
        <taxon>Cuspidothrix</taxon>
    </lineage>
</organism>
<keyword evidence="2" id="KW-0812">Transmembrane</keyword>
<name>A0A2S6CZG8_9CYAN</name>
<evidence type="ECO:0000256" key="2">
    <source>
        <dbReference type="SAM" id="Phobius"/>
    </source>
</evidence>
<evidence type="ECO:0000313" key="4">
    <source>
        <dbReference type="Proteomes" id="UP000239589"/>
    </source>
</evidence>
<feature type="transmembrane region" description="Helical" evidence="2">
    <location>
        <begin position="21"/>
        <end position="45"/>
    </location>
</feature>
<dbReference type="AlphaFoldDB" id="A0A2S6CZG8"/>
<gene>
    <name evidence="3" type="ORF">CUN59_00875</name>
</gene>
<protein>
    <submittedName>
        <fullName evidence="3">Uncharacterized protein</fullName>
    </submittedName>
</protein>
<evidence type="ECO:0000313" key="3">
    <source>
        <dbReference type="EMBL" id="PPJ65155.1"/>
    </source>
</evidence>
<evidence type="ECO:0000256" key="1">
    <source>
        <dbReference type="SAM" id="MobiDB-lite"/>
    </source>
</evidence>
<feature type="transmembrane region" description="Helical" evidence="2">
    <location>
        <begin position="81"/>
        <end position="114"/>
    </location>
</feature>
<feature type="region of interest" description="Disordered" evidence="1">
    <location>
        <begin position="128"/>
        <end position="162"/>
    </location>
</feature>
<dbReference type="EMBL" id="PGEM01000005">
    <property type="protein sequence ID" value="PPJ65155.1"/>
    <property type="molecule type" value="Genomic_DNA"/>
</dbReference>
<keyword evidence="4" id="KW-1185">Reference proteome</keyword>
<accession>A0A2S6CZG8</accession>
<dbReference type="OrthoDB" id="516185at2"/>
<reference evidence="3 4" key="1">
    <citation type="submission" date="2018-02" db="EMBL/GenBank/DDBJ databases">
        <title>Discovery of a pederin family compound in a non-symbiotic bloom-forming cyanobacterium.</title>
        <authorList>
            <person name="Kust A."/>
            <person name="Mares J."/>
            <person name="Jokela J."/>
            <person name="Urajova P."/>
            <person name="Hajek J."/>
            <person name="Saurav K."/>
            <person name="Voracova K."/>
            <person name="Fewer D.P."/>
            <person name="Haapaniemi E."/>
            <person name="Permi P."/>
            <person name="Rehakova K."/>
            <person name="Sivonen K."/>
            <person name="Hrouzek P."/>
        </authorList>
    </citation>
    <scope>NUCLEOTIDE SEQUENCE [LARGE SCALE GENOMIC DNA]</scope>
    <source>
        <strain evidence="3 4">CHARLIE-1</strain>
    </source>
</reference>
<comment type="caution">
    <text evidence="3">The sequence shown here is derived from an EMBL/GenBank/DDBJ whole genome shotgun (WGS) entry which is preliminary data.</text>
</comment>
<dbReference type="RefSeq" id="WP_104386065.1">
    <property type="nucleotide sequence ID" value="NZ_PGEM01000005.1"/>
</dbReference>
<dbReference type="Proteomes" id="UP000239589">
    <property type="component" value="Unassembled WGS sequence"/>
</dbReference>
<proteinExistence type="predicted"/>
<feature type="compositionally biased region" description="Basic residues" evidence="1">
    <location>
        <begin position="144"/>
        <end position="157"/>
    </location>
</feature>
<keyword evidence="2" id="KW-0472">Membrane</keyword>